<evidence type="ECO:0000256" key="2">
    <source>
        <dbReference type="ARBA" id="ARBA00004496"/>
    </source>
</evidence>
<name>A0A1Y1S614_9MICR</name>
<evidence type="ECO:0000256" key="10">
    <source>
        <dbReference type="ARBA" id="ARBA00023306"/>
    </source>
</evidence>
<keyword evidence="10" id="KW-0131">Cell cycle</keyword>
<evidence type="ECO:0000256" key="8">
    <source>
        <dbReference type="ARBA" id="ARBA00022776"/>
    </source>
</evidence>
<keyword evidence="12" id="KW-1185">Reference proteome</keyword>
<proteinExistence type="inferred from homology"/>
<dbReference type="Proteomes" id="UP000192639">
    <property type="component" value="Unassembled WGS sequence"/>
</dbReference>
<dbReference type="OrthoDB" id="362021at2759"/>
<dbReference type="GO" id="GO:0005737">
    <property type="term" value="C:cytoplasm"/>
    <property type="evidence" value="ECO:0007669"/>
    <property type="project" value="UniProtKB-SubCell"/>
</dbReference>
<evidence type="ECO:0000313" key="11">
    <source>
        <dbReference type="EMBL" id="ORD93861.1"/>
    </source>
</evidence>
<gene>
    <name evidence="11" type="primary">CND2</name>
    <name evidence="11" type="ORF">ECANGB1_1425</name>
</gene>
<dbReference type="GO" id="GO:0000796">
    <property type="term" value="C:condensin complex"/>
    <property type="evidence" value="ECO:0007669"/>
    <property type="project" value="InterPro"/>
</dbReference>
<evidence type="ECO:0000256" key="1">
    <source>
        <dbReference type="ARBA" id="ARBA00004286"/>
    </source>
</evidence>
<dbReference type="GO" id="GO:0051301">
    <property type="term" value="P:cell division"/>
    <property type="evidence" value="ECO:0007669"/>
    <property type="project" value="UniProtKB-KW"/>
</dbReference>
<keyword evidence="5" id="KW-0158">Chromosome</keyword>
<protein>
    <recommendedName>
        <fullName evidence="4">Condensin complex subunit 2</fullName>
    </recommendedName>
</protein>
<keyword evidence="9" id="KW-0226">DNA condensation</keyword>
<organism evidence="11 12">
    <name type="scientific">Enterospora canceri</name>
    <dbReference type="NCBI Taxonomy" id="1081671"/>
    <lineage>
        <taxon>Eukaryota</taxon>
        <taxon>Fungi</taxon>
        <taxon>Fungi incertae sedis</taxon>
        <taxon>Microsporidia</taxon>
        <taxon>Enterocytozoonidae</taxon>
        <taxon>Enterospora</taxon>
    </lineage>
</organism>
<evidence type="ECO:0000256" key="7">
    <source>
        <dbReference type="ARBA" id="ARBA00022618"/>
    </source>
</evidence>
<comment type="similarity">
    <text evidence="3">Belongs to the CND2 (condensin subunit 2) family.</text>
</comment>
<evidence type="ECO:0000256" key="5">
    <source>
        <dbReference type="ARBA" id="ARBA00022454"/>
    </source>
</evidence>
<dbReference type="GO" id="GO:0007076">
    <property type="term" value="P:mitotic chromosome condensation"/>
    <property type="evidence" value="ECO:0007669"/>
    <property type="project" value="InterPro"/>
</dbReference>
<dbReference type="PANTHER" id="PTHR13108:SF9">
    <property type="entry name" value="CONDENSIN COMPLEX SUBUNIT 2"/>
    <property type="match status" value="1"/>
</dbReference>
<sequence length="507" mass="59500">MEKQDKELEKWIKAANENKISAKNAWNAPLIQHFNNIDGFREENKINFTKVSTALDGCVKVYTNRVDEVADSTYKLVNIMGKDEETKEKQKTKTKTKKDNFLVKNTDAINIRIPETEQFNDPVFSAILSKNDVAFVFYDLKHTNQGILLHSSNNCFTELIMEDEECDIEIEKRPICSDLLHVKKLDYDDEVVQDQQPDQSEMMLVPREKLPGLSQLIENISHREDESLKEISQNEFDEACEFEHAEESASVEVNKIEEKQEEIKRPFIKKWNDIEEWRTEYIKKKPTTIKKKREKAFLDFKAQPKLKCMREQFDSTMTKEMILNRRKKKNVLTNEFLIDLKDLYRMNIDKEVYFGKKTKKSNENTVEESAYETNNITVSNEMNNGFEEEFNDEPEVNNTIVNIEDANLSKKIQFDQTVVPNEPIQLKFTRKAKKVDMLKLKTNLFKRIEKLPTIEFNSLCTDIKSDYTSKEYKDISKHTCLIGLLHLATENNLELECNNNHIQITRK</sequence>
<evidence type="ECO:0000313" key="12">
    <source>
        <dbReference type="Proteomes" id="UP000192639"/>
    </source>
</evidence>
<evidence type="ECO:0000256" key="6">
    <source>
        <dbReference type="ARBA" id="ARBA00022490"/>
    </source>
</evidence>
<evidence type="ECO:0000256" key="4">
    <source>
        <dbReference type="ARBA" id="ARBA00016065"/>
    </source>
</evidence>
<dbReference type="InterPro" id="IPR022816">
    <property type="entry name" value="Condensin_barren_su2"/>
</dbReference>
<evidence type="ECO:0000256" key="3">
    <source>
        <dbReference type="ARBA" id="ARBA00009471"/>
    </source>
</evidence>
<dbReference type="VEuPathDB" id="MicrosporidiaDB:ECANGB1_1425"/>
<evidence type="ECO:0000256" key="9">
    <source>
        <dbReference type="ARBA" id="ARBA00023067"/>
    </source>
</evidence>
<dbReference type="PANTHER" id="PTHR13108">
    <property type="entry name" value="CONDENSIN COMPLEX SUBUNIT 2"/>
    <property type="match status" value="1"/>
</dbReference>
<keyword evidence="8" id="KW-0498">Mitosis</keyword>
<dbReference type="Pfam" id="PF05786">
    <property type="entry name" value="Cnd2"/>
    <property type="match status" value="1"/>
</dbReference>
<keyword evidence="7" id="KW-0132">Cell division</keyword>
<comment type="subcellular location">
    <subcellularLocation>
        <location evidence="1">Chromosome</location>
    </subcellularLocation>
    <subcellularLocation>
        <location evidence="2">Cytoplasm</location>
    </subcellularLocation>
</comment>
<dbReference type="GO" id="GO:0003682">
    <property type="term" value="F:chromatin binding"/>
    <property type="evidence" value="ECO:0007669"/>
    <property type="project" value="TreeGrafter"/>
</dbReference>
<reference evidence="11 12" key="1">
    <citation type="journal article" date="2017" name="Environ. Microbiol.">
        <title>Decay of the glycolytic pathway and adaptation to intranuclear parasitism within Enterocytozoonidae microsporidia.</title>
        <authorList>
            <person name="Wiredu Boakye D."/>
            <person name="Jaroenlak P."/>
            <person name="Prachumwat A."/>
            <person name="Williams T.A."/>
            <person name="Bateman K.S."/>
            <person name="Itsathitphaisarn O."/>
            <person name="Sritunyalucksana K."/>
            <person name="Paszkiewicz K.H."/>
            <person name="Moore K.A."/>
            <person name="Stentiford G.D."/>
            <person name="Williams B.A."/>
        </authorList>
    </citation>
    <scope>NUCLEOTIDE SEQUENCE [LARGE SCALE GENOMIC DNA]</scope>
    <source>
        <strain evidence="11 12">GB1</strain>
    </source>
</reference>
<dbReference type="AlphaFoldDB" id="A0A1Y1S614"/>
<keyword evidence="6" id="KW-0963">Cytoplasm</keyword>
<accession>A0A1Y1S614</accession>
<comment type="caution">
    <text evidence="11">The sequence shown here is derived from an EMBL/GenBank/DDBJ whole genome shotgun (WGS) entry which is preliminary data.</text>
</comment>
<dbReference type="EMBL" id="LWDP01000042">
    <property type="protein sequence ID" value="ORD93861.1"/>
    <property type="molecule type" value="Genomic_DNA"/>
</dbReference>